<evidence type="ECO:0000313" key="2">
    <source>
        <dbReference type="Proteomes" id="UP000478052"/>
    </source>
</evidence>
<comment type="caution">
    <text evidence="1">The sequence shown here is derived from an EMBL/GenBank/DDBJ whole genome shotgun (WGS) entry which is preliminary data.</text>
</comment>
<sequence>MDSINKLQRKLVLIKMLQYQSKTFPSENIWNSFDKRVSSFVGQTNSIIVILVEMDKYLNECLLSHHMDPLK</sequence>
<reference evidence="1 2" key="1">
    <citation type="submission" date="2019-08" db="EMBL/GenBank/DDBJ databases">
        <title>Whole genome of Aphis craccivora.</title>
        <authorList>
            <person name="Voronova N.V."/>
            <person name="Shulinski R.S."/>
            <person name="Bandarenka Y.V."/>
            <person name="Zhorov D.G."/>
            <person name="Warner D."/>
        </authorList>
    </citation>
    <scope>NUCLEOTIDE SEQUENCE [LARGE SCALE GENOMIC DNA]</scope>
    <source>
        <strain evidence="1">180601</strain>
        <tissue evidence="1">Whole Body</tissue>
    </source>
</reference>
<evidence type="ECO:0000313" key="1">
    <source>
        <dbReference type="EMBL" id="KAF0754373.1"/>
    </source>
</evidence>
<proteinExistence type="predicted"/>
<accession>A0A6G0YED3</accession>
<protein>
    <submittedName>
        <fullName evidence="1">Zinc finger BED domain-containing protein 1-like</fullName>
    </submittedName>
</protein>
<dbReference type="AlphaFoldDB" id="A0A6G0YED3"/>
<dbReference type="EMBL" id="VUJU01004425">
    <property type="protein sequence ID" value="KAF0754373.1"/>
    <property type="molecule type" value="Genomic_DNA"/>
</dbReference>
<dbReference type="Proteomes" id="UP000478052">
    <property type="component" value="Unassembled WGS sequence"/>
</dbReference>
<gene>
    <name evidence="1" type="ORF">FWK35_00018822</name>
</gene>
<keyword evidence="2" id="KW-1185">Reference proteome</keyword>
<organism evidence="1 2">
    <name type="scientific">Aphis craccivora</name>
    <name type="common">Cowpea aphid</name>
    <dbReference type="NCBI Taxonomy" id="307492"/>
    <lineage>
        <taxon>Eukaryota</taxon>
        <taxon>Metazoa</taxon>
        <taxon>Ecdysozoa</taxon>
        <taxon>Arthropoda</taxon>
        <taxon>Hexapoda</taxon>
        <taxon>Insecta</taxon>
        <taxon>Pterygota</taxon>
        <taxon>Neoptera</taxon>
        <taxon>Paraneoptera</taxon>
        <taxon>Hemiptera</taxon>
        <taxon>Sternorrhyncha</taxon>
        <taxon>Aphidomorpha</taxon>
        <taxon>Aphidoidea</taxon>
        <taxon>Aphididae</taxon>
        <taxon>Aphidini</taxon>
        <taxon>Aphis</taxon>
        <taxon>Aphis</taxon>
    </lineage>
</organism>
<name>A0A6G0YED3_APHCR</name>